<evidence type="ECO:0000313" key="1">
    <source>
        <dbReference type="EMBL" id="SVA46480.1"/>
    </source>
</evidence>
<organism evidence="1">
    <name type="scientific">marine metagenome</name>
    <dbReference type="NCBI Taxonomy" id="408172"/>
    <lineage>
        <taxon>unclassified sequences</taxon>
        <taxon>metagenomes</taxon>
        <taxon>ecological metagenomes</taxon>
    </lineage>
</organism>
<gene>
    <name evidence="1" type="ORF">METZ01_LOCUS99334</name>
</gene>
<sequence length="65" mass="7655">SLKSYETTVKPMIDDILDRNHKIGLGIDKFDKETKIKEINLYKKLQRNNHSSYKYRMNSAGYSDT</sequence>
<reference evidence="1" key="1">
    <citation type="submission" date="2018-05" db="EMBL/GenBank/DDBJ databases">
        <authorList>
            <person name="Lanie J.A."/>
            <person name="Ng W.-L."/>
            <person name="Kazmierczak K.M."/>
            <person name="Andrzejewski T.M."/>
            <person name="Davidsen T.M."/>
            <person name="Wayne K.J."/>
            <person name="Tettelin H."/>
            <person name="Glass J.I."/>
            <person name="Rusch D."/>
            <person name="Podicherti R."/>
            <person name="Tsui H.-C.T."/>
            <person name="Winkler M.E."/>
        </authorList>
    </citation>
    <scope>NUCLEOTIDE SEQUENCE</scope>
</reference>
<name>A0A381W1R5_9ZZZZ</name>
<proteinExistence type="predicted"/>
<protein>
    <submittedName>
        <fullName evidence="1">Uncharacterized protein</fullName>
    </submittedName>
</protein>
<dbReference type="EMBL" id="UINC01010451">
    <property type="protein sequence ID" value="SVA46480.1"/>
    <property type="molecule type" value="Genomic_DNA"/>
</dbReference>
<feature type="non-terminal residue" evidence="1">
    <location>
        <position position="1"/>
    </location>
</feature>
<accession>A0A381W1R5</accession>
<dbReference type="AlphaFoldDB" id="A0A381W1R5"/>